<dbReference type="Pfam" id="PF01965">
    <property type="entry name" value="DJ-1_PfpI"/>
    <property type="match status" value="1"/>
</dbReference>
<reference evidence="3" key="1">
    <citation type="submission" date="2010-03" db="EMBL/GenBank/DDBJ databases">
        <title>The genome sequence of Synergistetes sp. SGP1.</title>
        <authorList>
            <consortium name="metaHIT consortium -- http://www.metahit.eu/"/>
            <person name="Pajon A."/>
            <person name="Turner K."/>
            <person name="Parkhill J."/>
            <person name="Wade W."/>
            <person name="Vartoukian S."/>
        </authorList>
    </citation>
    <scope>NUCLEOTIDE SEQUENCE [LARGE SCALE GENOMIC DNA]</scope>
    <source>
        <strain evidence="3">SGP1</strain>
    </source>
</reference>
<keyword evidence="3" id="KW-1185">Reference proteome</keyword>
<reference evidence="2 3" key="2">
    <citation type="submission" date="2010-03" db="EMBL/GenBank/DDBJ databases">
        <authorList>
            <person name="Pajon A."/>
        </authorList>
    </citation>
    <scope>NUCLEOTIDE SEQUENCE [LARGE SCALE GENOMIC DNA]</scope>
    <source>
        <strain evidence="2 3">SGP1</strain>
    </source>
</reference>
<accession>A0AB94IVI4</accession>
<dbReference type="InterPro" id="IPR006287">
    <property type="entry name" value="DJ-1"/>
</dbReference>
<dbReference type="CDD" id="cd03135">
    <property type="entry name" value="GATase1_DJ-1"/>
    <property type="match status" value="1"/>
</dbReference>
<dbReference type="AlphaFoldDB" id="A0AB94IVI4"/>
<dbReference type="SUPFAM" id="SSF52317">
    <property type="entry name" value="Class I glutamine amidotransferase-like"/>
    <property type="match status" value="1"/>
</dbReference>
<feature type="domain" description="DJ-1/PfpI" evidence="1">
    <location>
        <begin position="3"/>
        <end position="161"/>
    </location>
</feature>
<evidence type="ECO:0000259" key="1">
    <source>
        <dbReference type="Pfam" id="PF01965"/>
    </source>
</evidence>
<dbReference type="Proteomes" id="UP000008957">
    <property type="component" value="Chromosome"/>
</dbReference>
<protein>
    <submittedName>
        <fullName evidence="2">DJ-1 family protein</fullName>
    </submittedName>
</protein>
<organism evidence="2 3">
    <name type="scientific">Fretibacterium fastidiosum</name>
    <dbReference type="NCBI Taxonomy" id="651822"/>
    <lineage>
        <taxon>Bacteria</taxon>
        <taxon>Thermotogati</taxon>
        <taxon>Synergistota</taxon>
        <taxon>Synergistia</taxon>
        <taxon>Synergistales</taxon>
        <taxon>Aminobacteriaceae</taxon>
        <taxon>Fretibacterium</taxon>
    </lineage>
</organism>
<gene>
    <name evidence="2" type="ORF">SY1_02430</name>
</gene>
<dbReference type="NCBIfam" id="TIGR01383">
    <property type="entry name" value="not_thiJ"/>
    <property type="match status" value="1"/>
</dbReference>
<proteinExistence type="predicted"/>
<dbReference type="PANTHER" id="PTHR48094">
    <property type="entry name" value="PROTEIN/NUCLEIC ACID DEGLYCASE DJ-1-RELATED"/>
    <property type="match status" value="1"/>
</dbReference>
<dbReference type="InterPro" id="IPR002818">
    <property type="entry name" value="DJ-1/PfpI"/>
</dbReference>
<dbReference type="RefSeq" id="WP_015555912.1">
    <property type="nucleotide sequence ID" value="NC_021038.1"/>
</dbReference>
<evidence type="ECO:0000313" key="2">
    <source>
        <dbReference type="EMBL" id="CBL27765.1"/>
    </source>
</evidence>
<dbReference type="InterPro" id="IPR050325">
    <property type="entry name" value="Prot/Nucl_acid_deglycase"/>
</dbReference>
<sequence>MASAAVFLIDGFEETEALTTVDILRRGDVEVTTVSLTGRGDAVSSRGVSVRADALFDDAKDKDFDMLVVPGGTVEYARHEGLRTLVQKYDAAKKRLAAICAAPLALERAGVLKDRRAVCYPGMEPQIPSAILGTENVVTDGHVTTAKGPAITPFFALKLLELLCGKERADEVAKDFLIPLIGGGQR</sequence>
<dbReference type="Gene3D" id="3.40.50.880">
    <property type="match status" value="1"/>
</dbReference>
<dbReference type="EMBL" id="FP929056">
    <property type="protein sequence ID" value="CBL27765.1"/>
    <property type="molecule type" value="Genomic_DNA"/>
</dbReference>
<name>A0AB94IVI4_9BACT</name>
<evidence type="ECO:0000313" key="3">
    <source>
        <dbReference type="Proteomes" id="UP000008957"/>
    </source>
</evidence>
<dbReference type="PANTHER" id="PTHR48094:SF12">
    <property type="entry name" value="PARKINSON DISEASE PROTEIN 7 HOMOLOG"/>
    <property type="match status" value="1"/>
</dbReference>
<dbReference type="GO" id="GO:0005737">
    <property type="term" value="C:cytoplasm"/>
    <property type="evidence" value="ECO:0007669"/>
    <property type="project" value="TreeGrafter"/>
</dbReference>
<dbReference type="KEGG" id="sbr:SY1_02430"/>
<dbReference type="InterPro" id="IPR029062">
    <property type="entry name" value="Class_I_gatase-like"/>
</dbReference>